<dbReference type="NCBIfam" id="TIGR00879">
    <property type="entry name" value="SP"/>
    <property type="match status" value="1"/>
</dbReference>
<reference evidence="13" key="1">
    <citation type="submission" date="2020-06" db="EMBL/GenBank/DDBJ databases">
        <authorList>
            <person name="Li T."/>
            <person name="Hu X."/>
            <person name="Zhang T."/>
            <person name="Song X."/>
            <person name="Zhang H."/>
            <person name="Dai N."/>
            <person name="Sheng W."/>
            <person name="Hou X."/>
            <person name="Wei L."/>
        </authorList>
    </citation>
    <scope>NUCLEOTIDE SEQUENCE</scope>
    <source>
        <strain evidence="13">G02</strain>
        <tissue evidence="13">Leaf</tissue>
    </source>
</reference>
<dbReference type="PROSITE" id="PS50850">
    <property type="entry name" value="MFS"/>
    <property type="match status" value="1"/>
</dbReference>
<dbReference type="InterPro" id="IPR044778">
    <property type="entry name" value="MFS_STP/MST-like_plant"/>
</dbReference>
<name>A0AAW2UC87_SESRA</name>
<feature type="transmembrane region" description="Helical" evidence="11">
    <location>
        <begin position="348"/>
        <end position="369"/>
    </location>
</feature>
<dbReference type="GO" id="GO:0015145">
    <property type="term" value="F:monosaccharide transmembrane transporter activity"/>
    <property type="evidence" value="ECO:0007669"/>
    <property type="project" value="InterPro"/>
</dbReference>
<evidence type="ECO:0000256" key="2">
    <source>
        <dbReference type="ARBA" id="ARBA00010992"/>
    </source>
</evidence>
<dbReference type="SUPFAM" id="SSF103473">
    <property type="entry name" value="MFS general substrate transporter"/>
    <property type="match status" value="1"/>
</dbReference>
<dbReference type="InterPro" id="IPR036259">
    <property type="entry name" value="MFS_trans_sf"/>
</dbReference>
<evidence type="ECO:0000256" key="1">
    <source>
        <dbReference type="ARBA" id="ARBA00004141"/>
    </source>
</evidence>
<evidence type="ECO:0000256" key="4">
    <source>
        <dbReference type="ARBA" id="ARBA00022597"/>
    </source>
</evidence>
<accession>A0AAW2UC87</accession>
<dbReference type="InterPro" id="IPR020846">
    <property type="entry name" value="MFS_dom"/>
</dbReference>
<comment type="caution">
    <text evidence="13">The sequence shown here is derived from an EMBL/GenBank/DDBJ whole genome shotgun (WGS) entry which is preliminary data.</text>
</comment>
<dbReference type="InterPro" id="IPR003663">
    <property type="entry name" value="Sugar/inositol_transpt"/>
</dbReference>
<dbReference type="GO" id="GO:0016020">
    <property type="term" value="C:membrane"/>
    <property type="evidence" value="ECO:0007669"/>
    <property type="project" value="UniProtKB-SubCell"/>
</dbReference>
<evidence type="ECO:0000256" key="9">
    <source>
        <dbReference type="ARBA" id="ARBA00044504"/>
    </source>
</evidence>
<dbReference type="GO" id="GO:0015293">
    <property type="term" value="F:symporter activity"/>
    <property type="evidence" value="ECO:0007669"/>
    <property type="project" value="UniProtKB-KW"/>
</dbReference>
<comment type="subcellular location">
    <subcellularLocation>
        <location evidence="1">Membrane</location>
        <topology evidence="1">Multi-pass membrane protein</topology>
    </subcellularLocation>
</comment>
<organism evidence="13">
    <name type="scientific">Sesamum radiatum</name>
    <name type="common">Black benniseed</name>
    <dbReference type="NCBI Taxonomy" id="300843"/>
    <lineage>
        <taxon>Eukaryota</taxon>
        <taxon>Viridiplantae</taxon>
        <taxon>Streptophyta</taxon>
        <taxon>Embryophyta</taxon>
        <taxon>Tracheophyta</taxon>
        <taxon>Spermatophyta</taxon>
        <taxon>Magnoliopsida</taxon>
        <taxon>eudicotyledons</taxon>
        <taxon>Gunneridae</taxon>
        <taxon>Pentapetalae</taxon>
        <taxon>asterids</taxon>
        <taxon>lamiids</taxon>
        <taxon>Lamiales</taxon>
        <taxon>Pedaliaceae</taxon>
        <taxon>Sesamum</taxon>
    </lineage>
</organism>
<feature type="transmembrane region" description="Helical" evidence="11">
    <location>
        <begin position="83"/>
        <end position="104"/>
    </location>
</feature>
<dbReference type="InterPro" id="IPR005829">
    <property type="entry name" value="Sugar_transporter_CS"/>
</dbReference>
<comment type="similarity">
    <text evidence="9">Belongs to the major facilitator superfamily. Phosphate:H(+) symporter (TC 2.A.1.9) family.</text>
</comment>
<evidence type="ECO:0000256" key="6">
    <source>
        <dbReference type="ARBA" id="ARBA00022847"/>
    </source>
</evidence>
<keyword evidence="3 10" id="KW-0813">Transport</keyword>
<proteinExistence type="inferred from homology"/>
<feature type="domain" description="Major facilitator superfamily (MFS) profile" evidence="12">
    <location>
        <begin position="1"/>
        <end position="401"/>
    </location>
</feature>
<dbReference type="PANTHER" id="PTHR23500">
    <property type="entry name" value="SOLUTE CARRIER FAMILY 2, FACILITATED GLUCOSE TRANSPORTER"/>
    <property type="match status" value="1"/>
</dbReference>
<dbReference type="PRINTS" id="PR00171">
    <property type="entry name" value="SUGRTRNSPORT"/>
</dbReference>
<evidence type="ECO:0000313" key="13">
    <source>
        <dbReference type="EMBL" id="KAL0414554.1"/>
    </source>
</evidence>
<feature type="transmembrane region" description="Helical" evidence="11">
    <location>
        <begin position="308"/>
        <end position="328"/>
    </location>
</feature>
<feature type="transmembrane region" description="Helical" evidence="11">
    <location>
        <begin position="227"/>
        <end position="252"/>
    </location>
</feature>
<protein>
    <submittedName>
        <fullName evidence="13">Sugar transport protein 8</fullName>
    </submittedName>
</protein>
<evidence type="ECO:0000256" key="8">
    <source>
        <dbReference type="ARBA" id="ARBA00023136"/>
    </source>
</evidence>
<keyword evidence="8 11" id="KW-0472">Membrane</keyword>
<dbReference type="PANTHER" id="PTHR23500:SF371">
    <property type="entry name" value="OS07G0206600 PROTEIN"/>
    <property type="match status" value="1"/>
</dbReference>
<evidence type="ECO:0000256" key="5">
    <source>
        <dbReference type="ARBA" id="ARBA00022692"/>
    </source>
</evidence>
<keyword evidence="5 11" id="KW-0812">Transmembrane</keyword>
<feature type="transmembrane region" description="Helical" evidence="11">
    <location>
        <begin position="16"/>
        <end position="46"/>
    </location>
</feature>
<feature type="transmembrane region" description="Helical" evidence="11">
    <location>
        <begin position="116"/>
        <end position="135"/>
    </location>
</feature>
<dbReference type="Gene3D" id="1.20.1250.20">
    <property type="entry name" value="MFS general substrate transporter like domains"/>
    <property type="match status" value="1"/>
</dbReference>
<gene>
    <name evidence="13" type="ORF">Sradi_1657100</name>
</gene>
<dbReference type="Pfam" id="PF00083">
    <property type="entry name" value="Sugar_tr"/>
    <property type="match status" value="1"/>
</dbReference>
<feature type="transmembrane region" description="Helical" evidence="11">
    <location>
        <begin position="58"/>
        <end position="77"/>
    </location>
</feature>
<evidence type="ECO:0000256" key="3">
    <source>
        <dbReference type="ARBA" id="ARBA00022448"/>
    </source>
</evidence>
<dbReference type="InterPro" id="IPR045262">
    <property type="entry name" value="STP/PLT_plant"/>
</dbReference>
<keyword evidence="6" id="KW-0769">Symport</keyword>
<keyword evidence="4 13" id="KW-0762">Sugar transport</keyword>
<dbReference type="CDD" id="cd17361">
    <property type="entry name" value="MFS_STP"/>
    <property type="match status" value="1"/>
</dbReference>
<sequence length="432" mass="47423">MSTANKSQYNSRVTPYVFSCWILAAFGGLMFGYDIGISALVASFFASKACSILGRRPTILMASLFFIAGSIFCGAANAKWMLIFGRVLFGIGVGFGNEAVPLFLSEIAPIHHRGAVNILFQLLVTIGILVANLINYGTAMMKHGWRVSLGLAAVPGLILFIGSLVITETPPSLVEMGKEMEARAALQKIRGVDNVDAEFQQIVTGCEQAKQVKQPFKKLFKKSGFPALFIATIIQVFQQFTGINAIMFYAPVLFQTLGFKSDASLLSAVITGLVNVGATFVSIYAVDKVAIGAILVTHLKATGSLDKVLAALVVILVCTFVMSFAWSWGPMGWLIPSEIFPIETRTAGFAFAVSTNMIFTFIIAQAFLSMLCHMRAYIFFFFSAWILIMGLFVVFLLPETKGVPIELVEERVWKQHPVWKKFFKDEEKETTD</sequence>
<dbReference type="InterPro" id="IPR005828">
    <property type="entry name" value="MFS_sugar_transport-like"/>
</dbReference>
<dbReference type="PROSITE" id="PS00217">
    <property type="entry name" value="SUGAR_TRANSPORT_2"/>
    <property type="match status" value="1"/>
</dbReference>
<keyword evidence="7 11" id="KW-1133">Transmembrane helix</keyword>
<evidence type="ECO:0000256" key="7">
    <source>
        <dbReference type="ARBA" id="ARBA00022989"/>
    </source>
</evidence>
<feature type="transmembrane region" description="Helical" evidence="11">
    <location>
        <begin position="376"/>
        <end position="397"/>
    </location>
</feature>
<reference evidence="13" key="2">
    <citation type="journal article" date="2024" name="Plant">
        <title>Genomic evolution and insights into agronomic trait innovations of Sesamum species.</title>
        <authorList>
            <person name="Miao H."/>
            <person name="Wang L."/>
            <person name="Qu L."/>
            <person name="Liu H."/>
            <person name="Sun Y."/>
            <person name="Le M."/>
            <person name="Wang Q."/>
            <person name="Wei S."/>
            <person name="Zheng Y."/>
            <person name="Lin W."/>
            <person name="Duan Y."/>
            <person name="Cao H."/>
            <person name="Xiong S."/>
            <person name="Wang X."/>
            <person name="Wei L."/>
            <person name="Li C."/>
            <person name="Ma Q."/>
            <person name="Ju M."/>
            <person name="Zhao R."/>
            <person name="Li G."/>
            <person name="Mu C."/>
            <person name="Tian Q."/>
            <person name="Mei H."/>
            <person name="Zhang T."/>
            <person name="Gao T."/>
            <person name="Zhang H."/>
        </authorList>
    </citation>
    <scope>NUCLEOTIDE SEQUENCE</scope>
    <source>
        <strain evidence="13">G02</strain>
    </source>
</reference>
<evidence type="ECO:0000256" key="10">
    <source>
        <dbReference type="RuleBase" id="RU003346"/>
    </source>
</evidence>
<evidence type="ECO:0000259" key="12">
    <source>
        <dbReference type="PROSITE" id="PS50850"/>
    </source>
</evidence>
<evidence type="ECO:0000256" key="11">
    <source>
        <dbReference type="SAM" id="Phobius"/>
    </source>
</evidence>
<dbReference type="AlphaFoldDB" id="A0AAW2UC87"/>
<comment type="similarity">
    <text evidence="2 10">Belongs to the major facilitator superfamily. Sugar transporter (TC 2.A.1.1) family.</text>
</comment>
<dbReference type="EMBL" id="JACGWJ010000006">
    <property type="protein sequence ID" value="KAL0414554.1"/>
    <property type="molecule type" value="Genomic_DNA"/>
</dbReference>
<feature type="transmembrane region" description="Helical" evidence="11">
    <location>
        <begin position="264"/>
        <end position="287"/>
    </location>
</feature>